<evidence type="ECO:0000313" key="7">
    <source>
        <dbReference type="EMBL" id="TEB12260.1"/>
    </source>
</evidence>
<dbReference type="SMART" id="SM00363">
    <property type="entry name" value="S4"/>
    <property type="match status" value="1"/>
</dbReference>
<keyword evidence="8" id="KW-1185">Reference proteome</keyword>
<organism evidence="7 8">
    <name type="scientific">Pelotomaculum propionicicum</name>
    <dbReference type="NCBI Taxonomy" id="258475"/>
    <lineage>
        <taxon>Bacteria</taxon>
        <taxon>Bacillati</taxon>
        <taxon>Bacillota</taxon>
        <taxon>Clostridia</taxon>
        <taxon>Eubacteriales</taxon>
        <taxon>Desulfotomaculaceae</taxon>
        <taxon>Pelotomaculum</taxon>
    </lineage>
</organism>
<feature type="domain" description="RNA-binding S4" evidence="6">
    <location>
        <begin position="1"/>
        <end position="62"/>
    </location>
</feature>
<keyword evidence="4 5" id="KW-0648">Protein biosynthesis</keyword>
<dbReference type="InterPro" id="IPR025490">
    <property type="entry name" value="RqcP"/>
</dbReference>
<evidence type="ECO:0000256" key="3">
    <source>
        <dbReference type="ARBA" id="ARBA00022884"/>
    </source>
</evidence>
<reference evidence="7 8" key="1">
    <citation type="journal article" date="2018" name="Environ. Microbiol.">
        <title>Novel energy conservation strategies and behaviour of Pelotomaculum schinkii driving syntrophic propionate catabolism.</title>
        <authorList>
            <person name="Hidalgo-Ahumada C.A.P."/>
            <person name="Nobu M.K."/>
            <person name="Narihiro T."/>
            <person name="Tamaki H."/>
            <person name="Liu W.T."/>
            <person name="Kamagata Y."/>
            <person name="Stams A.J.M."/>
            <person name="Imachi H."/>
            <person name="Sousa D.Z."/>
        </authorList>
    </citation>
    <scope>NUCLEOTIDE SEQUENCE [LARGE SCALE GENOMIC DNA]</scope>
    <source>
        <strain evidence="7 8">MGP</strain>
    </source>
</reference>
<dbReference type="GO" id="GO:0000049">
    <property type="term" value="F:tRNA binding"/>
    <property type="evidence" value="ECO:0007669"/>
    <property type="project" value="UniProtKB-UniRule"/>
</dbReference>
<dbReference type="GO" id="GO:0019843">
    <property type="term" value="F:rRNA binding"/>
    <property type="evidence" value="ECO:0007669"/>
    <property type="project" value="UniProtKB-UniRule"/>
</dbReference>
<comment type="function">
    <text evidence="5">Key component of the ribosome quality control system (RQC), a ribosome-associated complex that mediates the extraction of incompletely synthesized nascent chains from stalled ribosomes and their subsequent degradation. RqcH recruits Ala-charged tRNA, and with RqcP directs the elongation of stalled nascent chains on 50S ribosomal subunits, leading to non-templated C-terminal alanine extensions (Ala tail). The Ala tail promotes nascent chain degradation. RqcP is associated with the translocation-like movement of the peptidyl-tRNA from the A-site into the P-site.</text>
</comment>
<evidence type="ECO:0000256" key="4">
    <source>
        <dbReference type="ARBA" id="ARBA00022917"/>
    </source>
</evidence>
<dbReference type="AlphaFoldDB" id="A0A4Y7RU05"/>
<dbReference type="InterPro" id="IPR036986">
    <property type="entry name" value="S4_RNA-bd_sf"/>
</dbReference>
<dbReference type="OrthoDB" id="9805210at2"/>
<dbReference type="GO" id="GO:0043023">
    <property type="term" value="F:ribosomal large subunit binding"/>
    <property type="evidence" value="ECO:0007669"/>
    <property type="project" value="UniProtKB-UniRule"/>
</dbReference>
<accession>A0A4Y7RU05</accession>
<keyword evidence="7" id="KW-0346">Stress response</keyword>
<keyword evidence="1 5" id="KW-0820">tRNA-binding</keyword>
<sequence>MRLDKFLKVARVIKRRTLAKEVCDRGQVEVNGRVAKAGAEIKTGDIININFGNRKFKLQVIDIKEDVPAKLAAELYQVIEDKTT</sequence>
<dbReference type="Gene3D" id="3.10.290.10">
    <property type="entry name" value="RNA-binding S4 domain"/>
    <property type="match status" value="1"/>
</dbReference>
<dbReference type="RefSeq" id="WP_134213024.1">
    <property type="nucleotide sequence ID" value="NZ_QFFZ01000008.1"/>
</dbReference>
<dbReference type="PIRSF" id="PIRSF038881">
    <property type="entry name" value="RNAbp_HP1423"/>
    <property type="match status" value="1"/>
</dbReference>
<comment type="subunit">
    <text evidence="5">Associates with stalled 50S ribosomal subunits. Binds to RqcH, 23S rRNA and the P-site tRNA. Does not require RqcH for association with 50S subunits.</text>
</comment>
<dbReference type="PROSITE" id="PS50889">
    <property type="entry name" value="S4"/>
    <property type="match status" value="1"/>
</dbReference>
<evidence type="ECO:0000256" key="5">
    <source>
        <dbReference type="HAMAP-Rule" id="MF_00871"/>
    </source>
</evidence>
<evidence type="ECO:0000256" key="1">
    <source>
        <dbReference type="ARBA" id="ARBA00022555"/>
    </source>
</evidence>
<dbReference type="EMBL" id="QFFZ01000008">
    <property type="protein sequence ID" value="TEB12260.1"/>
    <property type="molecule type" value="Genomic_DNA"/>
</dbReference>
<gene>
    <name evidence="7" type="primary">hslR</name>
    <name evidence="5" type="synonym">rqcP</name>
    <name evidence="7" type="ORF">Pmgp_01151</name>
</gene>
<comment type="similarity">
    <text evidence="5">Belongs to the RqcP family.</text>
</comment>
<evidence type="ECO:0000259" key="6">
    <source>
        <dbReference type="SMART" id="SM00363"/>
    </source>
</evidence>
<evidence type="ECO:0000313" key="8">
    <source>
        <dbReference type="Proteomes" id="UP000297597"/>
    </source>
</evidence>
<dbReference type="HAMAP" id="MF_00871">
    <property type="entry name" value="RqcP"/>
    <property type="match status" value="1"/>
</dbReference>
<keyword evidence="3 5" id="KW-0694">RNA-binding</keyword>
<dbReference type="Proteomes" id="UP000297597">
    <property type="component" value="Unassembled WGS sequence"/>
</dbReference>
<dbReference type="SUPFAM" id="SSF55174">
    <property type="entry name" value="Alpha-L RNA-binding motif"/>
    <property type="match status" value="1"/>
</dbReference>
<dbReference type="Pfam" id="PF01479">
    <property type="entry name" value="S4"/>
    <property type="match status" value="1"/>
</dbReference>
<dbReference type="GO" id="GO:0072344">
    <property type="term" value="P:rescue of stalled ribosome"/>
    <property type="evidence" value="ECO:0007669"/>
    <property type="project" value="UniProtKB-UniRule"/>
</dbReference>
<proteinExistence type="inferred from homology"/>
<evidence type="ECO:0000256" key="2">
    <source>
        <dbReference type="ARBA" id="ARBA00022730"/>
    </source>
</evidence>
<comment type="caution">
    <text evidence="7">The sequence shown here is derived from an EMBL/GenBank/DDBJ whole genome shotgun (WGS) entry which is preliminary data.</text>
</comment>
<keyword evidence="2 5" id="KW-0699">rRNA-binding</keyword>
<dbReference type="CDD" id="cd00165">
    <property type="entry name" value="S4"/>
    <property type="match status" value="1"/>
</dbReference>
<protein>
    <recommendedName>
        <fullName evidence="5">RQC P-site tRNA stabilizing factor</fullName>
        <shortName evidence="5">RqcP</shortName>
    </recommendedName>
    <alternativeName>
        <fullName evidence="5">Ribosome-associated protein quality control protein P</fullName>
    </alternativeName>
</protein>
<name>A0A4Y7RU05_9FIRM</name>
<dbReference type="InterPro" id="IPR002942">
    <property type="entry name" value="S4_RNA-bd"/>
</dbReference>